<dbReference type="Pfam" id="PF07690">
    <property type="entry name" value="MFS_1"/>
    <property type="match status" value="1"/>
</dbReference>
<evidence type="ECO:0000256" key="2">
    <source>
        <dbReference type="SAM" id="MobiDB-lite"/>
    </source>
</evidence>
<feature type="region of interest" description="Disordered" evidence="2">
    <location>
        <begin position="284"/>
        <end position="316"/>
    </location>
</feature>
<dbReference type="Proteomes" id="UP000756132">
    <property type="component" value="Chromosome 6"/>
</dbReference>
<dbReference type="PANTHER" id="PTHR20772:SF4">
    <property type="entry name" value="HYPOTHETICAL AMINO ACID TRANSPORTER (EUROFUNG)"/>
    <property type="match status" value="1"/>
</dbReference>
<dbReference type="GeneID" id="71987305"/>
<dbReference type="EMBL" id="CP090168">
    <property type="protein sequence ID" value="UJO18694.1"/>
    <property type="molecule type" value="Genomic_DNA"/>
</dbReference>
<keyword evidence="5" id="KW-1185">Reference proteome</keyword>
<evidence type="ECO:0000256" key="1">
    <source>
        <dbReference type="ARBA" id="ARBA00004141"/>
    </source>
</evidence>
<dbReference type="OrthoDB" id="330047at2759"/>
<feature type="region of interest" description="Disordered" evidence="2">
    <location>
        <begin position="1"/>
        <end position="21"/>
    </location>
</feature>
<feature type="compositionally biased region" description="Basic and acidic residues" evidence="2">
    <location>
        <begin position="12"/>
        <end position="21"/>
    </location>
</feature>
<feature type="transmembrane region" description="Helical" evidence="3">
    <location>
        <begin position="484"/>
        <end position="503"/>
    </location>
</feature>
<dbReference type="KEGG" id="ffu:CLAFUR5_07427"/>
<feature type="transmembrane region" description="Helical" evidence="3">
    <location>
        <begin position="433"/>
        <end position="450"/>
    </location>
</feature>
<reference evidence="4" key="2">
    <citation type="journal article" date="2022" name="Microb. Genom.">
        <title>A chromosome-scale genome assembly of the tomato pathogen Cladosporium fulvum reveals a compartmentalized genome architecture and the presence of a dispensable chromosome.</title>
        <authorList>
            <person name="Zaccaron A.Z."/>
            <person name="Chen L.H."/>
            <person name="Samaras A."/>
            <person name="Stergiopoulos I."/>
        </authorList>
    </citation>
    <scope>NUCLEOTIDE SEQUENCE</scope>
    <source>
        <strain evidence="4">Race5_Kim</strain>
    </source>
</reference>
<feature type="transmembrane region" description="Helical" evidence="3">
    <location>
        <begin position="210"/>
        <end position="236"/>
    </location>
</feature>
<feature type="transmembrane region" description="Helical" evidence="3">
    <location>
        <begin position="248"/>
        <end position="267"/>
    </location>
</feature>
<evidence type="ECO:0000313" key="4">
    <source>
        <dbReference type="EMBL" id="UJO18694.1"/>
    </source>
</evidence>
<dbReference type="PANTHER" id="PTHR20772">
    <property type="entry name" value="PROTEIN FMP42"/>
    <property type="match status" value="1"/>
</dbReference>
<name>A0A9Q8PA48_PASFU</name>
<gene>
    <name evidence="4" type="ORF">CLAFUR5_07427</name>
</gene>
<dbReference type="OMA" id="LQMIRMN"/>
<sequence length="575" mass="62971">MSLLQRVTSIDGEDRRPPEVDAKQLGYGTAKSLRRVISYDAIPKPAEDSQATAPTGGVTPYKVPTAQRLAQIVVTVISCWFASGIVFGFAALKPVLVDNGVYRDLCTADELNAGVEICYEQDLRLNLIFAIASTTSNVSALPVGTLLDRYGPRFAAIIGAVCLAIGAVLMASAFAIPEFDGYIAGNIFLSLGGSFLFVQSFQVANAFPRYAGTIVALVTGAFDASAAVFLFFRLAYESTGGAFGPEKFFYGYLIVPAVITIAQVTIMNKDGYKTVPQLEQKLEKMEDATRDVHDSDDDLSDGEVRRQRERRREHRESNLAKLDELLGDAEEREAREKRTREHHAASHVWGALHGKSPKEQMLSPWFILITLLTVLQMLRMNFFIATIRSQYEYMLGSIDAGRAVNAFFDVALPIGGVAATPFIGLLLDNVSTAMMLTVLVVLITAVGVLGSLPFFWAAYANVVLFVLLRPLYYSAMSDYAAKVFGFANFGRVYGTIVCFSGLINLSQPLIDAANHEVFHDNPIPINVVLTSLGLAIGVALTAFVWIQDHKIHKQEEKTGVPSERTRLLPEIDEEE</sequence>
<accession>A0A9Q8PA48</accession>
<dbReference type="Gene3D" id="1.20.1250.20">
    <property type="entry name" value="MFS general substrate transporter like domains"/>
    <property type="match status" value="1"/>
</dbReference>
<feature type="transmembrane region" description="Helical" evidence="3">
    <location>
        <begin position="523"/>
        <end position="546"/>
    </location>
</feature>
<dbReference type="SUPFAM" id="SSF103473">
    <property type="entry name" value="MFS general substrate transporter"/>
    <property type="match status" value="1"/>
</dbReference>
<dbReference type="AlphaFoldDB" id="A0A9Q8PA48"/>
<dbReference type="RefSeq" id="XP_047763060.1">
    <property type="nucleotide sequence ID" value="XM_047906575.1"/>
</dbReference>
<keyword evidence="3" id="KW-0812">Transmembrane</keyword>
<feature type="compositionally biased region" description="Basic and acidic residues" evidence="2">
    <location>
        <begin position="556"/>
        <end position="569"/>
    </location>
</feature>
<dbReference type="InterPro" id="IPR011701">
    <property type="entry name" value="MFS"/>
</dbReference>
<evidence type="ECO:0008006" key="6">
    <source>
        <dbReference type="Google" id="ProtNLM"/>
    </source>
</evidence>
<feature type="compositionally biased region" description="Basic and acidic residues" evidence="2">
    <location>
        <begin position="284"/>
        <end position="293"/>
    </location>
</feature>
<keyword evidence="3" id="KW-0472">Membrane</keyword>
<dbReference type="GO" id="GO:0022857">
    <property type="term" value="F:transmembrane transporter activity"/>
    <property type="evidence" value="ECO:0007669"/>
    <property type="project" value="InterPro"/>
</dbReference>
<evidence type="ECO:0000313" key="5">
    <source>
        <dbReference type="Proteomes" id="UP000756132"/>
    </source>
</evidence>
<dbReference type="InterPro" id="IPR052599">
    <property type="entry name" value="SLC43A_AATransporter"/>
</dbReference>
<feature type="transmembrane region" description="Helical" evidence="3">
    <location>
        <begin position="365"/>
        <end position="387"/>
    </location>
</feature>
<keyword evidence="3" id="KW-1133">Transmembrane helix</keyword>
<comment type="subcellular location">
    <subcellularLocation>
        <location evidence="1">Membrane</location>
        <topology evidence="1">Multi-pass membrane protein</topology>
    </subcellularLocation>
</comment>
<dbReference type="GO" id="GO:0000329">
    <property type="term" value="C:fungal-type vacuole membrane"/>
    <property type="evidence" value="ECO:0007669"/>
    <property type="project" value="TreeGrafter"/>
</dbReference>
<proteinExistence type="predicted"/>
<protein>
    <recommendedName>
        <fullName evidence="6">MFS transporter</fullName>
    </recommendedName>
</protein>
<feature type="transmembrane region" description="Helical" evidence="3">
    <location>
        <begin position="154"/>
        <end position="176"/>
    </location>
</feature>
<feature type="transmembrane region" description="Helical" evidence="3">
    <location>
        <begin position="69"/>
        <end position="92"/>
    </location>
</feature>
<dbReference type="InterPro" id="IPR036259">
    <property type="entry name" value="MFS_trans_sf"/>
</dbReference>
<evidence type="ECO:0000256" key="3">
    <source>
        <dbReference type="SAM" id="Phobius"/>
    </source>
</evidence>
<feature type="region of interest" description="Disordered" evidence="2">
    <location>
        <begin position="556"/>
        <end position="575"/>
    </location>
</feature>
<organism evidence="4 5">
    <name type="scientific">Passalora fulva</name>
    <name type="common">Tomato leaf mold</name>
    <name type="synonym">Cladosporium fulvum</name>
    <dbReference type="NCBI Taxonomy" id="5499"/>
    <lineage>
        <taxon>Eukaryota</taxon>
        <taxon>Fungi</taxon>
        <taxon>Dikarya</taxon>
        <taxon>Ascomycota</taxon>
        <taxon>Pezizomycotina</taxon>
        <taxon>Dothideomycetes</taxon>
        <taxon>Dothideomycetidae</taxon>
        <taxon>Mycosphaerellales</taxon>
        <taxon>Mycosphaerellaceae</taxon>
        <taxon>Fulvia</taxon>
    </lineage>
</organism>
<feature type="transmembrane region" description="Helical" evidence="3">
    <location>
        <begin position="182"/>
        <end position="198"/>
    </location>
</feature>
<feature type="transmembrane region" description="Helical" evidence="3">
    <location>
        <begin position="407"/>
        <end position="426"/>
    </location>
</feature>
<reference evidence="4" key="1">
    <citation type="submission" date="2021-12" db="EMBL/GenBank/DDBJ databases">
        <authorList>
            <person name="Zaccaron A."/>
            <person name="Stergiopoulos I."/>
        </authorList>
    </citation>
    <scope>NUCLEOTIDE SEQUENCE</scope>
    <source>
        <strain evidence="4">Race5_Kim</strain>
    </source>
</reference>